<dbReference type="InterPro" id="IPR023346">
    <property type="entry name" value="Lysozyme-like_dom_sf"/>
</dbReference>
<reference evidence="13" key="1">
    <citation type="submission" date="2017-07" db="EMBL/GenBank/DDBJ databases">
        <title>Comparative genome mining reveals phylogenetic distribution patterns of secondary metabolites in Amycolatopsis.</title>
        <authorList>
            <person name="Adamek M."/>
            <person name="Alanjary M."/>
            <person name="Sales-Ortells H."/>
            <person name="Goodfellow M."/>
            <person name="Bull A.T."/>
            <person name="Kalinowski J."/>
            <person name="Ziemert N."/>
        </authorList>
    </citation>
    <scope>NUCLEOTIDE SEQUENCE [LARGE SCALE GENOMIC DNA]</scope>
    <source>
        <strain evidence="13">H5</strain>
    </source>
</reference>
<evidence type="ECO:0000256" key="2">
    <source>
        <dbReference type="ARBA" id="ARBA00022670"/>
    </source>
</evidence>
<dbReference type="OrthoDB" id="9766909at2"/>
<dbReference type="Gene3D" id="1.10.3810.10">
    <property type="entry name" value="Biosynthetic peptidoglycan transglycosylase-like"/>
    <property type="match status" value="1"/>
</dbReference>
<keyword evidence="5" id="KW-0378">Hydrolase</keyword>
<evidence type="ECO:0000259" key="11">
    <source>
        <dbReference type="Pfam" id="PF00912"/>
    </source>
</evidence>
<comment type="caution">
    <text evidence="12">The sequence shown here is derived from an EMBL/GenBank/DDBJ whole genome shotgun (WGS) entry which is preliminary data.</text>
</comment>
<comment type="catalytic activity">
    <reaction evidence="7">
        <text>Preferential cleavage: (Ac)2-L-Lys-D-Ala-|-D-Ala. Also transpeptidation of peptidyl-alanyl moieties that are N-acyl substituents of D-alanine.</text>
        <dbReference type="EC" id="3.4.16.4"/>
    </reaction>
</comment>
<keyword evidence="4 12" id="KW-0808">Transferase</keyword>
<evidence type="ECO:0000313" key="12">
    <source>
        <dbReference type="EMBL" id="OXM63883.1"/>
    </source>
</evidence>
<dbReference type="InterPro" id="IPR012338">
    <property type="entry name" value="Beta-lactam/transpept-like"/>
</dbReference>
<dbReference type="RefSeq" id="WP_093950855.1">
    <property type="nucleotide sequence ID" value="NZ_NMUL01000031.1"/>
</dbReference>
<evidence type="ECO:0000256" key="3">
    <source>
        <dbReference type="ARBA" id="ARBA00022676"/>
    </source>
</evidence>
<keyword evidence="1" id="KW-0121">Carboxypeptidase</keyword>
<evidence type="ECO:0000313" key="13">
    <source>
        <dbReference type="Proteomes" id="UP000215199"/>
    </source>
</evidence>
<feature type="transmembrane region" description="Helical" evidence="9">
    <location>
        <begin position="26"/>
        <end position="49"/>
    </location>
</feature>
<dbReference type="Pfam" id="PF00912">
    <property type="entry name" value="Transgly"/>
    <property type="match status" value="1"/>
</dbReference>
<evidence type="ECO:0000256" key="5">
    <source>
        <dbReference type="ARBA" id="ARBA00022801"/>
    </source>
</evidence>
<evidence type="ECO:0000256" key="8">
    <source>
        <dbReference type="ARBA" id="ARBA00049902"/>
    </source>
</evidence>
<dbReference type="SUPFAM" id="SSF53955">
    <property type="entry name" value="Lysozyme-like"/>
    <property type="match status" value="1"/>
</dbReference>
<accession>A0A229SYM7</accession>
<dbReference type="GO" id="GO:0008658">
    <property type="term" value="F:penicillin binding"/>
    <property type="evidence" value="ECO:0007669"/>
    <property type="project" value="InterPro"/>
</dbReference>
<sequence length="636" mass="68506">MTIAPEEKAEKPDTPRRRRWRRFRRTAGWTAGTLIGVPLIAFWVAYLVLDVRSPQDVLAGLDKTVVLQYSDGSELLKVLPADGDRLFVPYSRVPAKLRDAIIATEDPTFWDNQGFDPTGIGRAFLTGVGGGSGITQQYIKKSTGDAEASLGRKFAELVLATKITQEQSKEQIFESYVNIISFGRGTFGPAAAMNAYFGKKLDDSITWSEAAFLAGMIQSPSVHDPAASGDVHASRRWQYVRDKLVARGYVKGDEPMAYPGNEIQPPSETRAGRVTYDEFHIKQQVLAELEQDGFPLARLQQGTMTVETTLDRGMQDAAKKALLDRLKREPKEFRGALVAADPKTGAVRAYYGGDQGIRDYAGTPHATGSAFFPFTLAAALRQGYSPDQPIPSPDKIEFLGEKFQYPDVCGPKCTPRKAMASDAITPFVALAKKLGPDALSETARQAGIPEAVDGVPTLREKDGFLIGSGIAVGRYALRPLDVMGAYGTFAANGRRATPHLVAKVRDQSGEVVWEHPDTSGPAFGDDGDLSRRVAGGVTGTLATALPDGRPAALRTGEAEHGIGPDNQDAWAVGYTSQLVTAVWIGSDDDRLLKDAGGAKLTGDVVPADIWRGFMAAAHRGLPPRPPADGGQPVARR</sequence>
<dbReference type="PANTHER" id="PTHR32282">
    <property type="entry name" value="BINDING PROTEIN TRANSPEPTIDASE, PUTATIVE-RELATED"/>
    <property type="match status" value="1"/>
</dbReference>
<evidence type="ECO:0000256" key="7">
    <source>
        <dbReference type="ARBA" id="ARBA00034000"/>
    </source>
</evidence>
<evidence type="ECO:0000256" key="6">
    <source>
        <dbReference type="ARBA" id="ARBA00023268"/>
    </source>
</evidence>
<proteinExistence type="predicted"/>
<dbReference type="GO" id="GO:0008955">
    <property type="term" value="F:peptidoglycan glycosyltransferase activity"/>
    <property type="evidence" value="ECO:0007669"/>
    <property type="project" value="UniProtKB-EC"/>
</dbReference>
<keyword evidence="9" id="KW-1133">Transmembrane helix</keyword>
<organism evidence="12 13">
    <name type="scientific">Amycolatopsis vastitatis</name>
    <dbReference type="NCBI Taxonomy" id="1905142"/>
    <lineage>
        <taxon>Bacteria</taxon>
        <taxon>Bacillati</taxon>
        <taxon>Actinomycetota</taxon>
        <taxon>Actinomycetes</taxon>
        <taxon>Pseudonocardiales</taxon>
        <taxon>Pseudonocardiaceae</taxon>
        <taxon>Amycolatopsis</taxon>
    </lineage>
</organism>
<evidence type="ECO:0000256" key="9">
    <source>
        <dbReference type="SAM" id="Phobius"/>
    </source>
</evidence>
<keyword evidence="9" id="KW-0472">Membrane</keyword>
<dbReference type="GO" id="GO:0009002">
    <property type="term" value="F:serine-type D-Ala-D-Ala carboxypeptidase activity"/>
    <property type="evidence" value="ECO:0007669"/>
    <property type="project" value="UniProtKB-EC"/>
</dbReference>
<name>A0A229SYM7_9PSEU</name>
<feature type="domain" description="Glycosyl transferase family 51" evidence="11">
    <location>
        <begin position="80"/>
        <end position="244"/>
    </location>
</feature>
<dbReference type="GO" id="GO:0006508">
    <property type="term" value="P:proteolysis"/>
    <property type="evidence" value="ECO:0007669"/>
    <property type="project" value="UniProtKB-KW"/>
</dbReference>
<keyword evidence="2" id="KW-0645">Protease</keyword>
<keyword evidence="6" id="KW-0511">Multifunctional enzyme</keyword>
<evidence type="ECO:0000256" key="1">
    <source>
        <dbReference type="ARBA" id="ARBA00022645"/>
    </source>
</evidence>
<dbReference type="SUPFAM" id="SSF56601">
    <property type="entry name" value="beta-lactamase/transpeptidase-like"/>
    <property type="match status" value="1"/>
</dbReference>
<feature type="domain" description="Penicillin-binding protein transpeptidase" evidence="10">
    <location>
        <begin position="335"/>
        <end position="577"/>
    </location>
</feature>
<dbReference type="InterPro" id="IPR036950">
    <property type="entry name" value="PBP_transglycosylase"/>
</dbReference>
<dbReference type="GO" id="GO:0009252">
    <property type="term" value="P:peptidoglycan biosynthetic process"/>
    <property type="evidence" value="ECO:0007669"/>
    <property type="project" value="TreeGrafter"/>
</dbReference>
<dbReference type="Proteomes" id="UP000215199">
    <property type="component" value="Unassembled WGS sequence"/>
</dbReference>
<evidence type="ECO:0000256" key="4">
    <source>
        <dbReference type="ARBA" id="ARBA00022679"/>
    </source>
</evidence>
<dbReference type="AlphaFoldDB" id="A0A229SYM7"/>
<dbReference type="Pfam" id="PF00905">
    <property type="entry name" value="Transpeptidase"/>
    <property type="match status" value="1"/>
</dbReference>
<protein>
    <submittedName>
        <fullName evidence="12">Glycosyl transferase</fullName>
    </submittedName>
</protein>
<dbReference type="EMBL" id="NMUL01000031">
    <property type="protein sequence ID" value="OXM63883.1"/>
    <property type="molecule type" value="Genomic_DNA"/>
</dbReference>
<dbReference type="GO" id="GO:0030288">
    <property type="term" value="C:outer membrane-bounded periplasmic space"/>
    <property type="evidence" value="ECO:0007669"/>
    <property type="project" value="TreeGrafter"/>
</dbReference>
<dbReference type="InterPro" id="IPR001264">
    <property type="entry name" value="Glyco_trans_51"/>
</dbReference>
<keyword evidence="3" id="KW-0328">Glycosyltransferase</keyword>
<keyword evidence="13" id="KW-1185">Reference proteome</keyword>
<dbReference type="InterPro" id="IPR050396">
    <property type="entry name" value="Glycosyltr_51/Transpeptidase"/>
</dbReference>
<comment type="catalytic activity">
    <reaction evidence="8">
        <text>[GlcNAc-(1-&gt;4)-Mur2Ac(oyl-L-Ala-gamma-D-Glu-L-Lys-D-Ala-D-Ala)](n)-di-trans,octa-cis-undecaprenyl diphosphate + beta-D-GlcNAc-(1-&gt;4)-Mur2Ac(oyl-L-Ala-gamma-D-Glu-L-Lys-D-Ala-D-Ala)-di-trans,octa-cis-undecaprenyl diphosphate = [GlcNAc-(1-&gt;4)-Mur2Ac(oyl-L-Ala-gamma-D-Glu-L-Lys-D-Ala-D-Ala)](n+1)-di-trans,octa-cis-undecaprenyl diphosphate + di-trans,octa-cis-undecaprenyl diphosphate + H(+)</text>
        <dbReference type="Rhea" id="RHEA:23708"/>
        <dbReference type="Rhea" id="RHEA-COMP:9602"/>
        <dbReference type="Rhea" id="RHEA-COMP:9603"/>
        <dbReference type="ChEBI" id="CHEBI:15378"/>
        <dbReference type="ChEBI" id="CHEBI:58405"/>
        <dbReference type="ChEBI" id="CHEBI:60033"/>
        <dbReference type="ChEBI" id="CHEBI:78435"/>
        <dbReference type="EC" id="2.4.99.28"/>
    </reaction>
</comment>
<dbReference type="InterPro" id="IPR001460">
    <property type="entry name" value="PCN-bd_Tpept"/>
</dbReference>
<gene>
    <name evidence="12" type="ORF">CF165_29555</name>
</gene>
<dbReference type="Gene3D" id="3.40.710.10">
    <property type="entry name" value="DD-peptidase/beta-lactamase superfamily"/>
    <property type="match status" value="1"/>
</dbReference>
<evidence type="ECO:0000259" key="10">
    <source>
        <dbReference type="Pfam" id="PF00905"/>
    </source>
</evidence>
<dbReference type="PANTHER" id="PTHR32282:SF33">
    <property type="entry name" value="PEPTIDOGLYCAN GLYCOSYLTRANSFERASE"/>
    <property type="match status" value="1"/>
</dbReference>
<keyword evidence="9" id="KW-0812">Transmembrane</keyword>